<protein>
    <submittedName>
        <fullName evidence="1">Uncharacterized protein</fullName>
    </submittedName>
</protein>
<gene>
    <name evidence="1" type="ORF">EAH86_14305</name>
</gene>
<reference evidence="1 2" key="1">
    <citation type="journal article" date="2019" name="Environ. Microbiol.">
        <title>Species interactions and distinct microbial communities in high Arctic permafrost affected cryosols are associated with the CH4 and CO2 gas fluxes.</title>
        <authorList>
            <person name="Altshuler I."/>
            <person name="Hamel J."/>
            <person name="Turney S."/>
            <person name="Magnuson E."/>
            <person name="Levesque R."/>
            <person name="Greer C."/>
            <person name="Whyte L.G."/>
        </authorList>
    </citation>
    <scope>NUCLEOTIDE SEQUENCE [LARGE SCALE GENOMIC DNA]</scope>
    <source>
        <strain evidence="1 2">S9.3A</strain>
    </source>
</reference>
<comment type="caution">
    <text evidence="1">The sequence shown here is derived from an EMBL/GenBank/DDBJ whole genome shotgun (WGS) entry which is preliminary data.</text>
</comment>
<evidence type="ECO:0000313" key="2">
    <source>
        <dbReference type="Proteomes" id="UP000317722"/>
    </source>
</evidence>
<sequence>MDGLAAEYARAQPSLRIGAARADALADLVAANATISTTIELVAPIDCEWPGPFGPRASSVSTACLGAGDTDPSLE</sequence>
<dbReference type="EMBL" id="RCZM01000005">
    <property type="protein sequence ID" value="TPG14744.1"/>
    <property type="molecule type" value="Genomic_DNA"/>
</dbReference>
<organism evidence="1 2">
    <name type="scientific">Pedococcus bigeumensis</name>
    <dbReference type="NCBI Taxonomy" id="433644"/>
    <lineage>
        <taxon>Bacteria</taxon>
        <taxon>Bacillati</taxon>
        <taxon>Actinomycetota</taxon>
        <taxon>Actinomycetes</taxon>
        <taxon>Micrococcales</taxon>
        <taxon>Intrasporangiaceae</taxon>
        <taxon>Pedococcus</taxon>
    </lineage>
</organism>
<name>A0A502CPZ4_9MICO</name>
<keyword evidence="2" id="KW-1185">Reference proteome</keyword>
<proteinExistence type="predicted"/>
<dbReference type="Proteomes" id="UP000317722">
    <property type="component" value="Unassembled WGS sequence"/>
</dbReference>
<accession>A0A502CPZ4</accession>
<dbReference type="AlphaFoldDB" id="A0A502CPZ4"/>
<evidence type="ECO:0000313" key="1">
    <source>
        <dbReference type="EMBL" id="TPG14744.1"/>
    </source>
</evidence>